<dbReference type="Proteomes" id="UP000217790">
    <property type="component" value="Unassembled WGS sequence"/>
</dbReference>
<protein>
    <submittedName>
        <fullName evidence="1">Uncharacterized protein</fullName>
    </submittedName>
</protein>
<evidence type="ECO:0000313" key="1">
    <source>
        <dbReference type="EMBL" id="PBL00040.1"/>
    </source>
</evidence>
<gene>
    <name evidence="1" type="ORF">ARMGADRAFT_527950</name>
</gene>
<dbReference type="EMBL" id="KZ293647">
    <property type="protein sequence ID" value="PBL00040.1"/>
    <property type="molecule type" value="Genomic_DNA"/>
</dbReference>
<proteinExistence type="predicted"/>
<dbReference type="InParanoid" id="A0A2H3DXU8"/>
<keyword evidence="2" id="KW-1185">Reference proteome</keyword>
<accession>A0A2H3DXU8</accession>
<evidence type="ECO:0000313" key="2">
    <source>
        <dbReference type="Proteomes" id="UP000217790"/>
    </source>
</evidence>
<name>A0A2H3DXU8_ARMGA</name>
<dbReference type="AlphaFoldDB" id="A0A2H3DXU8"/>
<dbReference type="STRING" id="47427.A0A2H3DXU8"/>
<dbReference type="OrthoDB" id="10402816at2759"/>
<organism evidence="1 2">
    <name type="scientific">Armillaria gallica</name>
    <name type="common">Bulbous honey fungus</name>
    <name type="synonym">Armillaria bulbosa</name>
    <dbReference type="NCBI Taxonomy" id="47427"/>
    <lineage>
        <taxon>Eukaryota</taxon>
        <taxon>Fungi</taxon>
        <taxon>Dikarya</taxon>
        <taxon>Basidiomycota</taxon>
        <taxon>Agaricomycotina</taxon>
        <taxon>Agaricomycetes</taxon>
        <taxon>Agaricomycetidae</taxon>
        <taxon>Agaricales</taxon>
        <taxon>Marasmiineae</taxon>
        <taxon>Physalacriaceae</taxon>
        <taxon>Armillaria</taxon>
    </lineage>
</organism>
<reference evidence="2" key="1">
    <citation type="journal article" date="2017" name="Nat. Ecol. Evol.">
        <title>Genome expansion and lineage-specific genetic innovations in the forest pathogenic fungi Armillaria.</title>
        <authorList>
            <person name="Sipos G."/>
            <person name="Prasanna A.N."/>
            <person name="Walter M.C."/>
            <person name="O'Connor E."/>
            <person name="Balint B."/>
            <person name="Krizsan K."/>
            <person name="Kiss B."/>
            <person name="Hess J."/>
            <person name="Varga T."/>
            <person name="Slot J."/>
            <person name="Riley R."/>
            <person name="Boka B."/>
            <person name="Rigling D."/>
            <person name="Barry K."/>
            <person name="Lee J."/>
            <person name="Mihaltcheva S."/>
            <person name="LaButti K."/>
            <person name="Lipzen A."/>
            <person name="Waldron R."/>
            <person name="Moloney N.M."/>
            <person name="Sperisen C."/>
            <person name="Kredics L."/>
            <person name="Vagvoelgyi C."/>
            <person name="Patrignani A."/>
            <person name="Fitzpatrick D."/>
            <person name="Nagy I."/>
            <person name="Doyle S."/>
            <person name="Anderson J.B."/>
            <person name="Grigoriev I.V."/>
            <person name="Gueldener U."/>
            <person name="Muensterkoetter M."/>
            <person name="Nagy L.G."/>
        </authorList>
    </citation>
    <scope>NUCLEOTIDE SEQUENCE [LARGE SCALE GENOMIC DNA]</scope>
    <source>
        <strain evidence="2">Ar21-2</strain>
    </source>
</reference>
<sequence>MAVCFDKDSDPGTRKITGLPNVRVSRIGQYGREYTPEMLVDEPYCPFKADVWYLGRTLNIDMVTNIKGFVEKHLKAVCKDFSFDEVFGEHFSQVGVRFIP</sequence>